<dbReference type="SUPFAM" id="SSF52540">
    <property type="entry name" value="P-loop containing nucleoside triphosphate hydrolases"/>
    <property type="match status" value="1"/>
</dbReference>
<sequence>MSGEVARLIVVVGRPGTGKTTLARALSERLGAMYLRVDAVEAALRRVQGHDPGVAGYAVVHELAEANLRLGRDVVVDAVCPVPEARGSWVVTAAAAGAEVTVLVTHLPDDREHERRVTQRRPDLAGQHVPTWPEVRAARWEPWDRARDGPSTEVDTTSSGAALERALRVLGQT</sequence>
<organism evidence="1 2">
    <name type="scientific">Georgenia halophila</name>
    <dbReference type="NCBI Taxonomy" id="620889"/>
    <lineage>
        <taxon>Bacteria</taxon>
        <taxon>Bacillati</taxon>
        <taxon>Actinomycetota</taxon>
        <taxon>Actinomycetes</taxon>
        <taxon>Micrococcales</taxon>
        <taxon>Bogoriellaceae</taxon>
        <taxon>Georgenia</taxon>
    </lineage>
</organism>
<dbReference type="Proteomes" id="UP001500622">
    <property type="component" value="Unassembled WGS sequence"/>
</dbReference>
<dbReference type="PANTHER" id="PTHR37807">
    <property type="entry name" value="OS07G0160300 PROTEIN"/>
    <property type="match status" value="1"/>
</dbReference>
<accession>A0ABP8L896</accession>
<keyword evidence="2" id="KW-1185">Reference proteome</keyword>
<dbReference type="EMBL" id="BAABGN010000009">
    <property type="protein sequence ID" value="GAA4424265.1"/>
    <property type="molecule type" value="Genomic_DNA"/>
</dbReference>
<name>A0ABP8L896_9MICO</name>
<evidence type="ECO:0000313" key="1">
    <source>
        <dbReference type="EMBL" id="GAA4424265.1"/>
    </source>
</evidence>
<proteinExistence type="predicted"/>
<dbReference type="PANTHER" id="PTHR37807:SF3">
    <property type="entry name" value="OS07G0160300 PROTEIN"/>
    <property type="match status" value="1"/>
</dbReference>
<dbReference type="InterPro" id="IPR027417">
    <property type="entry name" value="P-loop_NTPase"/>
</dbReference>
<dbReference type="Pfam" id="PF13671">
    <property type="entry name" value="AAA_33"/>
    <property type="match status" value="1"/>
</dbReference>
<evidence type="ECO:0000313" key="2">
    <source>
        <dbReference type="Proteomes" id="UP001500622"/>
    </source>
</evidence>
<comment type="caution">
    <text evidence="1">The sequence shown here is derived from an EMBL/GenBank/DDBJ whole genome shotgun (WGS) entry which is preliminary data.</text>
</comment>
<gene>
    <name evidence="1" type="ORF">GCM10023169_20740</name>
</gene>
<protein>
    <submittedName>
        <fullName evidence="1">AAA family ATPase</fullName>
    </submittedName>
</protein>
<dbReference type="Gene3D" id="3.40.50.300">
    <property type="entry name" value="P-loop containing nucleotide triphosphate hydrolases"/>
    <property type="match status" value="1"/>
</dbReference>
<reference evidence="2" key="1">
    <citation type="journal article" date="2019" name="Int. J. Syst. Evol. Microbiol.">
        <title>The Global Catalogue of Microorganisms (GCM) 10K type strain sequencing project: providing services to taxonomists for standard genome sequencing and annotation.</title>
        <authorList>
            <consortium name="The Broad Institute Genomics Platform"/>
            <consortium name="The Broad Institute Genome Sequencing Center for Infectious Disease"/>
            <person name="Wu L."/>
            <person name="Ma J."/>
        </authorList>
    </citation>
    <scope>NUCLEOTIDE SEQUENCE [LARGE SCALE GENOMIC DNA]</scope>
    <source>
        <strain evidence="2">JCM 17810</strain>
    </source>
</reference>